<protein>
    <submittedName>
        <fullName evidence="3">DUF1990 domain-containing protein</fullName>
    </submittedName>
</protein>
<comment type="caution">
    <text evidence="3">The sequence shown here is derived from an EMBL/GenBank/DDBJ whole genome shotgun (WGS) entry which is preliminary data.</text>
</comment>
<dbReference type="RefSeq" id="WP_279926309.1">
    <property type="nucleotide sequence ID" value="NZ_JARWBG010000003.1"/>
</dbReference>
<feature type="domain" description="DUF1990" evidence="2">
    <location>
        <begin position="29"/>
        <end position="183"/>
    </location>
</feature>
<dbReference type="Proteomes" id="UP001223144">
    <property type="component" value="Unassembled WGS sequence"/>
</dbReference>
<dbReference type="PANTHER" id="PTHR34202">
    <property type="entry name" value="UPF0548 PROTEIN"/>
    <property type="match status" value="1"/>
</dbReference>
<reference evidence="3 4" key="1">
    <citation type="submission" date="2023-04" db="EMBL/GenBank/DDBJ databases">
        <title>Streptomyces chengmaiensis sp. nov. isolated from the stem of mangrove plant in Hainan.</title>
        <authorList>
            <person name="Huang X."/>
            <person name="Zhou S."/>
            <person name="Chu X."/>
            <person name="Xie Y."/>
            <person name="Lin Y."/>
        </authorList>
    </citation>
    <scope>NUCLEOTIDE SEQUENCE [LARGE SCALE GENOMIC DNA]</scope>
    <source>
        <strain evidence="3 4">HNM0663</strain>
    </source>
</reference>
<accession>A0ABT6HGX2</accession>
<evidence type="ECO:0000256" key="1">
    <source>
        <dbReference type="SAM" id="MobiDB-lite"/>
    </source>
</evidence>
<dbReference type="InterPro" id="IPR018960">
    <property type="entry name" value="DUF1990"/>
</dbReference>
<dbReference type="PIRSF" id="PIRSF010260">
    <property type="entry name" value="UCP010260"/>
    <property type="match status" value="1"/>
</dbReference>
<name>A0ABT6HGX2_9ACTN</name>
<evidence type="ECO:0000313" key="3">
    <source>
        <dbReference type="EMBL" id="MDH2388005.1"/>
    </source>
</evidence>
<organism evidence="3 4">
    <name type="scientific">Streptomyces chengmaiensis</name>
    <dbReference type="NCBI Taxonomy" id="3040919"/>
    <lineage>
        <taxon>Bacteria</taxon>
        <taxon>Bacillati</taxon>
        <taxon>Actinomycetota</taxon>
        <taxon>Actinomycetes</taxon>
        <taxon>Kitasatosporales</taxon>
        <taxon>Streptomycetaceae</taxon>
        <taxon>Streptomyces</taxon>
    </lineage>
</organism>
<dbReference type="PANTHER" id="PTHR34202:SF1">
    <property type="entry name" value="UPF0548 PROTEIN"/>
    <property type="match status" value="1"/>
</dbReference>
<keyword evidence="4" id="KW-1185">Reference proteome</keyword>
<proteinExistence type="predicted"/>
<evidence type="ECO:0000313" key="4">
    <source>
        <dbReference type="Proteomes" id="UP001223144"/>
    </source>
</evidence>
<feature type="compositionally biased region" description="Basic and acidic residues" evidence="1">
    <location>
        <begin position="10"/>
        <end position="22"/>
    </location>
</feature>
<sequence>MSRARRPGRDRRTPGRDARTDRDARVLGYAEVGATRHEPLPSGYRHLRHTEPIGRGRPCFEAAGAAVTTWGMHRGSGARVDSDAVRAEPGVRLEVSAGLGPLRLGAPCEVVWTAYGPDRTGFAYGTLTGHPERGEESFVVDLREDGTVWFTVTAFSRPAAWYTRLAGPLVPVLQRKYARRLGRTLRNIAAD</sequence>
<feature type="region of interest" description="Disordered" evidence="1">
    <location>
        <begin position="1"/>
        <end position="22"/>
    </location>
</feature>
<dbReference type="EMBL" id="JARWBG010000003">
    <property type="protein sequence ID" value="MDH2388005.1"/>
    <property type="molecule type" value="Genomic_DNA"/>
</dbReference>
<dbReference type="InterPro" id="IPR014457">
    <property type="entry name" value="UCP010260"/>
</dbReference>
<evidence type="ECO:0000259" key="2">
    <source>
        <dbReference type="Pfam" id="PF09348"/>
    </source>
</evidence>
<dbReference type="Pfam" id="PF09348">
    <property type="entry name" value="DUF1990"/>
    <property type="match status" value="1"/>
</dbReference>
<gene>
    <name evidence="3" type="ORF">QCN29_04225</name>
</gene>